<organism evidence="2 3">
    <name type="scientific">Coprinopsis marcescibilis</name>
    <name type="common">Agaric fungus</name>
    <name type="synonym">Psathyrella marcescibilis</name>
    <dbReference type="NCBI Taxonomy" id="230819"/>
    <lineage>
        <taxon>Eukaryota</taxon>
        <taxon>Fungi</taxon>
        <taxon>Dikarya</taxon>
        <taxon>Basidiomycota</taxon>
        <taxon>Agaricomycotina</taxon>
        <taxon>Agaricomycetes</taxon>
        <taxon>Agaricomycetidae</taxon>
        <taxon>Agaricales</taxon>
        <taxon>Agaricineae</taxon>
        <taxon>Psathyrellaceae</taxon>
        <taxon>Coprinopsis</taxon>
    </lineage>
</organism>
<keyword evidence="3" id="KW-1185">Reference proteome</keyword>
<dbReference type="EMBL" id="ML210168">
    <property type="protein sequence ID" value="TFK27108.1"/>
    <property type="molecule type" value="Genomic_DNA"/>
</dbReference>
<dbReference type="OrthoDB" id="5522061at2759"/>
<evidence type="ECO:0000313" key="3">
    <source>
        <dbReference type="Proteomes" id="UP000307440"/>
    </source>
</evidence>
<gene>
    <name evidence="2" type="ORF">FA15DRAFT_666848</name>
</gene>
<accession>A0A5C3L354</accession>
<evidence type="ECO:0000313" key="2">
    <source>
        <dbReference type="EMBL" id="TFK27108.1"/>
    </source>
</evidence>
<proteinExistence type="predicted"/>
<evidence type="ECO:0000256" key="1">
    <source>
        <dbReference type="SAM" id="MobiDB-lite"/>
    </source>
</evidence>
<evidence type="ECO:0008006" key="4">
    <source>
        <dbReference type="Google" id="ProtNLM"/>
    </source>
</evidence>
<feature type="region of interest" description="Disordered" evidence="1">
    <location>
        <begin position="106"/>
        <end position="130"/>
    </location>
</feature>
<name>A0A5C3L354_COPMA</name>
<dbReference type="Proteomes" id="UP000307440">
    <property type="component" value="Unassembled WGS sequence"/>
</dbReference>
<reference evidence="2 3" key="1">
    <citation type="journal article" date="2019" name="Nat. Ecol. Evol.">
        <title>Megaphylogeny resolves global patterns of mushroom evolution.</title>
        <authorList>
            <person name="Varga T."/>
            <person name="Krizsan K."/>
            <person name="Foldi C."/>
            <person name="Dima B."/>
            <person name="Sanchez-Garcia M."/>
            <person name="Sanchez-Ramirez S."/>
            <person name="Szollosi G.J."/>
            <person name="Szarkandi J.G."/>
            <person name="Papp V."/>
            <person name="Albert L."/>
            <person name="Andreopoulos W."/>
            <person name="Angelini C."/>
            <person name="Antonin V."/>
            <person name="Barry K.W."/>
            <person name="Bougher N.L."/>
            <person name="Buchanan P."/>
            <person name="Buyck B."/>
            <person name="Bense V."/>
            <person name="Catcheside P."/>
            <person name="Chovatia M."/>
            <person name="Cooper J."/>
            <person name="Damon W."/>
            <person name="Desjardin D."/>
            <person name="Finy P."/>
            <person name="Geml J."/>
            <person name="Haridas S."/>
            <person name="Hughes K."/>
            <person name="Justo A."/>
            <person name="Karasinski D."/>
            <person name="Kautmanova I."/>
            <person name="Kiss B."/>
            <person name="Kocsube S."/>
            <person name="Kotiranta H."/>
            <person name="LaButti K.M."/>
            <person name="Lechner B.E."/>
            <person name="Liimatainen K."/>
            <person name="Lipzen A."/>
            <person name="Lukacs Z."/>
            <person name="Mihaltcheva S."/>
            <person name="Morgado L.N."/>
            <person name="Niskanen T."/>
            <person name="Noordeloos M.E."/>
            <person name="Ohm R.A."/>
            <person name="Ortiz-Santana B."/>
            <person name="Ovrebo C."/>
            <person name="Racz N."/>
            <person name="Riley R."/>
            <person name="Savchenko A."/>
            <person name="Shiryaev A."/>
            <person name="Soop K."/>
            <person name="Spirin V."/>
            <person name="Szebenyi C."/>
            <person name="Tomsovsky M."/>
            <person name="Tulloss R.E."/>
            <person name="Uehling J."/>
            <person name="Grigoriev I.V."/>
            <person name="Vagvolgyi C."/>
            <person name="Papp T."/>
            <person name="Martin F.M."/>
            <person name="Miettinen O."/>
            <person name="Hibbett D.S."/>
            <person name="Nagy L.G."/>
        </authorList>
    </citation>
    <scope>NUCLEOTIDE SEQUENCE [LARGE SCALE GENOMIC DNA]</scope>
    <source>
        <strain evidence="2 3">CBS 121175</strain>
    </source>
</reference>
<dbReference type="AlphaFoldDB" id="A0A5C3L354"/>
<protein>
    <recommendedName>
        <fullName evidence="4">Glutamyl-tRNA(Gln) amidotransferase subunit F, mitochondrial</fullName>
    </recommendedName>
</protein>
<sequence>MLSSLRLATCSRTLRVYRTYSTKTIETDELGVPLKPTWSVNELLRSYPSPKIAPDTLKKLHGLSALVPPQEGTLEHLKVTQDLEEMVRLVEAVRLVDTEKVAVAERSGPEDLDRQLYGDPDFERNSEKERGQDLLKHAARTANGFYVVEADRTRGGSV</sequence>